<comment type="caution">
    <text evidence="6">The sequence shown here is derived from an EMBL/GenBank/DDBJ whole genome shotgun (WGS) entry which is preliminary data.</text>
</comment>
<feature type="transmembrane region" description="Helical" evidence="4">
    <location>
        <begin position="176"/>
        <end position="196"/>
    </location>
</feature>
<dbReference type="SUPFAM" id="SSF103473">
    <property type="entry name" value="MFS general substrate transporter"/>
    <property type="match status" value="1"/>
</dbReference>
<sequence>MRKTSTPTLLSLPPLLFANMACTMAVVSFVSLAGPISRVLGLQPWQAGFAVTLGGILWMLLARFWGAMADRRGRRHTLLLGAAGVTLAYWSMCAVIVLSLHLLPAAVLAFIGLVLTRGAVGAFYSAIPTTAQALIADHYAPAERAGALAALGASGAFGMVAGPALAGLLAQSNLTLPLYVTALLPVLGFFALWYTLPRHEQPRPRSEAPLRLGDPRLRRAMTVCLVVVSAIGAGQMTAGFYALDRLHLEPVSAARAASLALTLTGIAMILAQLLVRRLGWSAQRLIRIGGLVAAAGFVMTAMTASVMCLAVSFFISALGMGWLFPAFAVLATNAVEPHEQGEAAGSIGLMQGLGIVVGPLAGTLLLGIGATVPFWVLAVLLAGTALWPVGTRPVRD</sequence>
<keyword evidence="1 4" id="KW-0812">Transmembrane</keyword>
<protein>
    <submittedName>
        <fullName evidence="6">MFS transporter</fullName>
    </submittedName>
</protein>
<feature type="transmembrane region" description="Helical" evidence="4">
    <location>
        <begin position="12"/>
        <end position="33"/>
    </location>
</feature>
<keyword evidence="7" id="KW-1185">Reference proteome</keyword>
<dbReference type="PROSITE" id="PS50850">
    <property type="entry name" value="MFS"/>
    <property type="match status" value="1"/>
</dbReference>
<dbReference type="GO" id="GO:0022857">
    <property type="term" value="F:transmembrane transporter activity"/>
    <property type="evidence" value="ECO:0007669"/>
    <property type="project" value="InterPro"/>
</dbReference>
<dbReference type="PANTHER" id="PTHR23546:SF1">
    <property type="entry name" value="MEMBRANE PROTEIN"/>
    <property type="match status" value="1"/>
</dbReference>
<evidence type="ECO:0000256" key="4">
    <source>
        <dbReference type="SAM" id="Phobius"/>
    </source>
</evidence>
<organism evidence="6 7">
    <name type="scientific">Aquipseudomonas ullengensis</name>
    <dbReference type="NCBI Taxonomy" id="2759166"/>
    <lineage>
        <taxon>Bacteria</taxon>
        <taxon>Pseudomonadati</taxon>
        <taxon>Pseudomonadota</taxon>
        <taxon>Gammaproteobacteria</taxon>
        <taxon>Pseudomonadales</taxon>
        <taxon>Pseudomonadaceae</taxon>
        <taxon>Aquipseudomonas</taxon>
    </lineage>
</organism>
<feature type="transmembrane region" description="Helical" evidence="4">
    <location>
        <begin position="78"/>
        <end position="100"/>
    </location>
</feature>
<gene>
    <name evidence="6" type="ORF">H3H51_20275</name>
</gene>
<evidence type="ECO:0000256" key="3">
    <source>
        <dbReference type="ARBA" id="ARBA00023136"/>
    </source>
</evidence>
<feature type="transmembrane region" description="Helical" evidence="4">
    <location>
        <begin position="372"/>
        <end position="390"/>
    </location>
</feature>
<feature type="transmembrane region" description="Helical" evidence="4">
    <location>
        <begin position="253"/>
        <end position="273"/>
    </location>
</feature>
<reference evidence="6 7" key="1">
    <citation type="submission" date="2020-08" db="EMBL/GenBank/DDBJ databases">
        <authorList>
            <person name="Kim C.M."/>
        </authorList>
    </citation>
    <scope>NUCLEOTIDE SEQUENCE [LARGE SCALE GENOMIC DNA]</scope>
    <source>
        <strain evidence="6 7">UL070</strain>
    </source>
</reference>
<dbReference type="Gene3D" id="1.20.1250.20">
    <property type="entry name" value="MFS general substrate transporter like domains"/>
    <property type="match status" value="1"/>
</dbReference>
<dbReference type="InterPro" id="IPR020846">
    <property type="entry name" value="MFS_dom"/>
</dbReference>
<dbReference type="RefSeq" id="WP_183090894.1">
    <property type="nucleotide sequence ID" value="NZ_JACJUD010000008.1"/>
</dbReference>
<dbReference type="Pfam" id="PF07690">
    <property type="entry name" value="MFS_1"/>
    <property type="match status" value="1"/>
</dbReference>
<feature type="transmembrane region" description="Helical" evidence="4">
    <location>
        <begin position="217"/>
        <end position="241"/>
    </location>
</feature>
<evidence type="ECO:0000256" key="2">
    <source>
        <dbReference type="ARBA" id="ARBA00022989"/>
    </source>
</evidence>
<dbReference type="InterPro" id="IPR011701">
    <property type="entry name" value="MFS"/>
</dbReference>
<feature type="transmembrane region" description="Helical" evidence="4">
    <location>
        <begin position="106"/>
        <end position="127"/>
    </location>
</feature>
<dbReference type="AlphaFoldDB" id="A0A7W4LQA0"/>
<dbReference type="EMBL" id="JACJUD010000008">
    <property type="protein sequence ID" value="MBB2497364.1"/>
    <property type="molecule type" value="Genomic_DNA"/>
</dbReference>
<feature type="domain" description="Major facilitator superfamily (MFS) profile" evidence="5">
    <location>
        <begin position="1"/>
        <end position="396"/>
    </location>
</feature>
<evidence type="ECO:0000313" key="6">
    <source>
        <dbReference type="EMBL" id="MBB2497364.1"/>
    </source>
</evidence>
<keyword evidence="2 4" id="KW-1133">Transmembrane helix</keyword>
<evidence type="ECO:0000259" key="5">
    <source>
        <dbReference type="PROSITE" id="PS50850"/>
    </source>
</evidence>
<accession>A0A7W4LQA0</accession>
<evidence type="ECO:0000256" key="1">
    <source>
        <dbReference type="ARBA" id="ARBA00022692"/>
    </source>
</evidence>
<feature type="transmembrane region" description="Helical" evidence="4">
    <location>
        <begin position="347"/>
        <end position="366"/>
    </location>
</feature>
<feature type="transmembrane region" description="Helical" evidence="4">
    <location>
        <begin position="148"/>
        <end position="170"/>
    </location>
</feature>
<feature type="transmembrane region" description="Helical" evidence="4">
    <location>
        <begin position="313"/>
        <end position="335"/>
    </location>
</feature>
<name>A0A7W4LQA0_9GAMM</name>
<dbReference type="Proteomes" id="UP000542720">
    <property type="component" value="Unassembled WGS sequence"/>
</dbReference>
<proteinExistence type="predicted"/>
<feature type="transmembrane region" description="Helical" evidence="4">
    <location>
        <begin position="45"/>
        <end position="66"/>
    </location>
</feature>
<dbReference type="InterPro" id="IPR036259">
    <property type="entry name" value="MFS_trans_sf"/>
</dbReference>
<dbReference type="PANTHER" id="PTHR23546">
    <property type="entry name" value="TRANSPORT PROTEIN"/>
    <property type="match status" value="1"/>
</dbReference>
<evidence type="ECO:0000313" key="7">
    <source>
        <dbReference type="Proteomes" id="UP000542720"/>
    </source>
</evidence>
<feature type="transmembrane region" description="Helical" evidence="4">
    <location>
        <begin position="285"/>
        <end position="307"/>
    </location>
</feature>
<keyword evidence="3 4" id="KW-0472">Membrane</keyword>